<evidence type="ECO:0000313" key="2">
    <source>
        <dbReference type="EMBL" id="MEQ2189620.1"/>
    </source>
</evidence>
<feature type="transmembrane region" description="Helical" evidence="1">
    <location>
        <begin position="12"/>
        <end position="35"/>
    </location>
</feature>
<evidence type="ECO:0000313" key="3">
    <source>
        <dbReference type="Proteomes" id="UP001476798"/>
    </source>
</evidence>
<organism evidence="2 3">
    <name type="scientific">Goodea atripinnis</name>
    <dbReference type="NCBI Taxonomy" id="208336"/>
    <lineage>
        <taxon>Eukaryota</taxon>
        <taxon>Metazoa</taxon>
        <taxon>Chordata</taxon>
        <taxon>Craniata</taxon>
        <taxon>Vertebrata</taxon>
        <taxon>Euteleostomi</taxon>
        <taxon>Actinopterygii</taxon>
        <taxon>Neopterygii</taxon>
        <taxon>Teleostei</taxon>
        <taxon>Neoteleostei</taxon>
        <taxon>Acanthomorphata</taxon>
        <taxon>Ovalentaria</taxon>
        <taxon>Atherinomorphae</taxon>
        <taxon>Cyprinodontiformes</taxon>
        <taxon>Goodeidae</taxon>
        <taxon>Goodea</taxon>
    </lineage>
</organism>
<keyword evidence="1" id="KW-1133">Transmembrane helix</keyword>
<protein>
    <submittedName>
        <fullName evidence="2">Uncharacterized protein</fullName>
    </submittedName>
</protein>
<dbReference type="EMBL" id="JAHRIO010093440">
    <property type="protein sequence ID" value="MEQ2189620.1"/>
    <property type="molecule type" value="Genomic_DNA"/>
</dbReference>
<proteinExistence type="predicted"/>
<reference evidence="2 3" key="1">
    <citation type="submission" date="2021-06" db="EMBL/GenBank/DDBJ databases">
        <authorList>
            <person name="Palmer J.M."/>
        </authorList>
    </citation>
    <scope>NUCLEOTIDE SEQUENCE [LARGE SCALE GENOMIC DNA]</scope>
    <source>
        <strain evidence="2 3">GA_2019</strain>
        <tissue evidence="2">Muscle</tissue>
    </source>
</reference>
<keyword evidence="1" id="KW-0812">Transmembrane</keyword>
<accession>A0ABV0Q1F9</accession>
<sequence length="107" mass="12160">MTDSEIFQETNLFTLFFLLFFLYFFFFYSNALLLVTSLPSALGTMARHAFTLQADRSRVWINHAKMAVVTAPEYVSLVHFRVWDGFTPVSSAPETGLKHSKSSKGLV</sequence>
<name>A0ABV0Q1F9_9TELE</name>
<dbReference type="Proteomes" id="UP001476798">
    <property type="component" value="Unassembled WGS sequence"/>
</dbReference>
<comment type="caution">
    <text evidence="2">The sequence shown here is derived from an EMBL/GenBank/DDBJ whole genome shotgun (WGS) entry which is preliminary data.</text>
</comment>
<evidence type="ECO:0000256" key="1">
    <source>
        <dbReference type="SAM" id="Phobius"/>
    </source>
</evidence>
<keyword evidence="3" id="KW-1185">Reference proteome</keyword>
<keyword evidence="1" id="KW-0472">Membrane</keyword>
<gene>
    <name evidence="2" type="ORF">GOODEAATRI_027076</name>
</gene>